<organism evidence="2 3">
    <name type="scientific">Actinacidiphila oryziradicis</name>
    <dbReference type="NCBI Taxonomy" id="2571141"/>
    <lineage>
        <taxon>Bacteria</taxon>
        <taxon>Bacillati</taxon>
        <taxon>Actinomycetota</taxon>
        <taxon>Actinomycetes</taxon>
        <taxon>Kitasatosporales</taxon>
        <taxon>Streptomycetaceae</taxon>
        <taxon>Actinacidiphila</taxon>
    </lineage>
</organism>
<proteinExistence type="predicted"/>
<name>A0A4U0T9A8_9ACTN</name>
<protein>
    <recommendedName>
        <fullName evidence="4">Secreted protein</fullName>
    </recommendedName>
</protein>
<evidence type="ECO:0000313" key="2">
    <source>
        <dbReference type="EMBL" id="TKA13405.1"/>
    </source>
</evidence>
<evidence type="ECO:0000256" key="1">
    <source>
        <dbReference type="SAM" id="MobiDB-lite"/>
    </source>
</evidence>
<comment type="caution">
    <text evidence="2">The sequence shown here is derived from an EMBL/GenBank/DDBJ whole genome shotgun (WGS) entry which is preliminary data.</text>
</comment>
<dbReference type="EMBL" id="SUMC01000001">
    <property type="protein sequence ID" value="TKA13405.1"/>
    <property type="molecule type" value="Genomic_DNA"/>
</dbReference>
<feature type="region of interest" description="Disordered" evidence="1">
    <location>
        <begin position="46"/>
        <end position="92"/>
    </location>
</feature>
<feature type="compositionally biased region" description="Low complexity" evidence="1">
    <location>
        <begin position="48"/>
        <end position="92"/>
    </location>
</feature>
<gene>
    <name evidence="2" type="ORF">FCI23_01530</name>
</gene>
<evidence type="ECO:0000313" key="3">
    <source>
        <dbReference type="Proteomes" id="UP000305778"/>
    </source>
</evidence>
<dbReference type="RefSeq" id="WP_136721565.1">
    <property type="nucleotide sequence ID" value="NZ_JAOPYF010000324.1"/>
</dbReference>
<reference evidence="2 3" key="1">
    <citation type="submission" date="2019-04" db="EMBL/GenBank/DDBJ databases">
        <title>Streptomyces oryziradicis sp. nov., a novel actinomycete isolated from rhizosphere soil of rice (Oryza sativa L.).</title>
        <authorList>
            <person name="Li C."/>
        </authorList>
    </citation>
    <scope>NUCLEOTIDE SEQUENCE [LARGE SCALE GENOMIC DNA]</scope>
    <source>
        <strain evidence="2 3">NEAU-C40</strain>
    </source>
</reference>
<evidence type="ECO:0008006" key="4">
    <source>
        <dbReference type="Google" id="ProtNLM"/>
    </source>
</evidence>
<sequence length="176" mass="17909">MLRALVHAGAWTAATGAAATLSWFGVHHALAGTAYDAPRALAISDVGASPSASPSASVRASVSATASRRSSSPSSPLPRSSSASPSASVVHTTASPTAAGNIRSYAVDGGRVVLDLGTTYATFVSATPDGGGWQMQVWNQDGWIRVDFTAPSGKSTSTVFCTWNGHPPTVQTYVTT</sequence>
<keyword evidence="3" id="KW-1185">Reference proteome</keyword>
<dbReference type="OrthoDB" id="3293636at2"/>
<dbReference type="Proteomes" id="UP000305778">
    <property type="component" value="Unassembled WGS sequence"/>
</dbReference>
<dbReference type="AlphaFoldDB" id="A0A4U0T9A8"/>
<accession>A0A4U0T9A8</accession>